<evidence type="ECO:0000313" key="2">
    <source>
        <dbReference type="Proteomes" id="UP000001250"/>
    </source>
</evidence>
<dbReference type="Proteomes" id="UP000001250">
    <property type="component" value="Segment"/>
</dbReference>
<organism evidence="1 2">
    <name type="scientific">Lactococcus phage Q54</name>
    <dbReference type="NCBI Taxonomy" id="382685"/>
    <lineage>
        <taxon>Viruses</taxon>
        <taxon>Duplodnaviria</taxon>
        <taxon>Heunggongvirae</taxon>
        <taxon>Uroviricota</taxon>
        <taxon>Caudoviricetes</taxon>
        <taxon>Questintvirus</taxon>
        <taxon>Questintvirus Q54</taxon>
    </lineage>
</organism>
<reference evidence="1 2" key="1">
    <citation type="journal article" date="2006" name="J. Bacteriol.">
        <title>Genome sequence and global gene expression of Q54, a new phage species linking the 936 and c2 phage species of Lactococcus lactis.</title>
        <authorList>
            <person name="Fortier L.C."/>
            <person name="Bransi A."/>
            <person name="Moineau S."/>
        </authorList>
    </citation>
    <scope>NUCLEOTIDE SEQUENCE</scope>
</reference>
<keyword evidence="2" id="KW-1185">Reference proteome</keyword>
<accession>Q0GXV9</accession>
<proteinExistence type="predicted"/>
<dbReference type="RefSeq" id="YP_762582.1">
    <property type="nucleotide sequence ID" value="NC_008364.1"/>
</dbReference>
<name>Q0GXV9_9CAUD</name>
<evidence type="ECO:0000313" key="1">
    <source>
        <dbReference type="EMBL" id="ABF22568.1"/>
    </source>
</evidence>
<dbReference type="KEGG" id="vg:5130581"/>
<protein>
    <submittedName>
        <fullName evidence="1">Uncharacterized protein</fullName>
    </submittedName>
</protein>
<dbReference type="GeneID" id="5130581"/>
<sequence length="87" mass="9900">MEVATKRTFEINGEELDLTVVGESSKYENRSDAFQPQLVKSYILRSKGAISTDEVLDVEENEVYSVTDIKTKLGFTYLTVTRKNNVF</sequence>
<dbReference type="EMBL" id="DQ490056">
    <property type="protein sequence ID" value="ABF22568.1"/>
    <property type="molecule type" value="Genomic_DNA"/>
</dbReference>